<dbReference type="InterPro" id="IPR002762">
    <property type="entry name" value="CbiX-like"/>
</dbReference>
<proteinExistence type="inferred from homology"/>
<evidence type="ECO:0000313" key="9">
    <source>
        <dbReference type="Proteomes" id="UP000231067"/>
    </source>
</evidence>
<evidence type="ECO:0000256" key="6">
    <source>
        <dbReference type="ARBA" id="ARBA00023239"/>
    </source>
</evidence>
<dbReference type="PANTHER" id="PTHR43588:SF1">
    <property type="entry name" value="COBALT-PRECORRIN-8 METHYLMUTASE"/>
    <property type="match status" value="1"/>
</dbReference>
<dbReference type="AlphaFoldDB" id="A0A2H0A4B5"/>
<evidence type="ECO:0000259" key="7">
    <source>
        <dbReference type="Pfam" id="PF02570"/>
    </source>
</evidence>
<dbReference type="GO" id="GO:0009236">
    <property type="term" value="P:cobalamin biosynthetic process"/>
    <property type="evidence" value="ECO:0007669"/>
    <property type="project" value="UniProtKB-UniPathway"/>
</dbReference>
<reference evidence="8 9" key="1">
    <citation type="submission" date="2017-09" db="EMBL/GenBank/DDBJ databases">
        <title>Depth-based differentiation of microbial function through sediment-hosted aquifers and enrichment of novel symbionts in the deep terrestrial subsurface.</title>
        <authorList>
            <person name="Probst A.J."/>
            <person name="Ladd B."/>
            <person name="Jarett J.K."/>
            <person name="Geller-Mcgrath D.E."/>
            <person name="Sieber C.M."/>
            <person name="Emerson J.B."/>
            <person name="Anantharaman K."/>
            <person name="Thomas B.C."/>
            <person name="Malmstrom R."/>
            <person name="Stieglmeier M."/>
            <person name="Klingl A."/>
            <person name="Woyke T."/>
            <person name="Ryan C.M."/>
            <person name="Banfield J.F."/>
        </authorList>
    </citation>
    <scope>NUCLEOTIDE SEQUENCE [LARGE SCALE GENOMIC DNA]</scope>
    <source>
        <strain evidence="8">CG23_combo_of_CG06-09_8_20_14_all_40_23</strain>
    </source>
</reference>
<sequence length="327" mass="36059">MEAIILLGHGSRLTEANKTLKQMAEMVKELGDIAVVEIAFLQFVKPDFFDAISACVSKEAKKIIIHPYFLYKGRHFEEDIAEMMGEARKKHNGIEFVLTEPLGVHENIAMVVLERSQKNIKEVKVLKPHEIEGSSLQIITRELGETNFSPIELPVVKRVIHATGDFEYAKNMRFSEGAVKAGIRAIKNGMNILVDVEMVKAGINKSILEKYGSKVICRLSEPEVKEESIASEKTRSEIAIEMGARENIGIVAIGNAPTALYKAMKLIGTDLKPELVIGVPVGFVKAVESKEVLLHMKYPFITSLGRKGGSSVAVACVNALLKMTEEV</sequence>
<evidence type="ECO:0000313" key="8">
    <source>
        <dbReference type="EMBL" id="PIP40231.1"/>
    </source>
</evidence>
<evidence type="ECO:0000256" key="2">
    <source>
        <dbReference type="ARBA" id="ARBA00009774"/>
    </source>
</evidence>
<gene>
    <name evidence="8" type="ORF">COX18_07380</name>
</gene>
<keyword evidence="4" id="KW-0479">Metal-binding</keyword>
<keyword evidence="5" id="KW-0413">Isomerase</keyword>
<dbReference type="SUPFAM" id="SSF63965">
    <property type="entry name" value="Precorrin-8X methylmutase CbiC/CobH"/>
    <property type="match status" value="1"/>
</dbReference>
<comment type="caution">
    <text evidence="8">The sequence shown here is derived from an EMBL/GenBank/DDBJ whole genome shotgun (WGS) entry which is preliminary data.</text>
</comment>
<organism evidence="8 9">
    <name type="scientific">Candidatus Desantisbacteria bacterium CG23_combo_of_CG06-09_8_20_14_all_40_23</name>
    <dbReference type="NCBI Taxonomy" id="1974550"/>
    <lineage>
        <taxon>Bacteria</taxon>
        <taxon>Candidatus Desantisiibacteriota</taxon>
    </lineage>
</organism>
<comment type="pathway">
    <text evidence="1">Cofactor biosynthesis; adenosylcobalamin biosynthesis.</text>
</comment>
<dbReference type="InterPro" id="IPR003722">
    <property type="entry name" value="Cbl_synth_CobH/CbiC"/>
</dbReference>
<dbReference type="Proteomes" id="UP000231067">
    <property type="component" value="Unassembled WGS sequence"/>
</dbReference>
<dbReference type="PANTHER" id="PTHR43588">
    <property type="entry name" value="COBALT-PRECORRIN-8 METHYLMUTASE"/>
    <property type="match status" value="1"/>
</dbReference>
<dbReference type="GO" id="GO:0016829">
    <property type="term" value="F:lyase activity"/>
    <property type="evidence" value="ECO:0007669"/>
    <property type="project" value="UniProtKB-KW"/>
</dbReference>
<evidence type="ECO:0000256" key="1">
    <source>
        <dbReference type="ARBA" id="ARBA00004953"/>
    </source>
</evidence>
<dbReference type="SUPFAM" id="SSF53800">
    <property type="entry name" value="Chelatase"/>
    <property type="match status" value="1"/>
</dbReference>
<name>A0A2H0A4B5_9BACT</name>
<dbReference type="Gene3D" id="3.40.50.1400">
    <property type="match status" value="1"/>
</dbReference>
<feature type="domain" description="Cobalamin biosynthesis precorrin-8X methylmutase CobH/CbiC" evidence="7">
    <location>
        <begin position="130"/>
        <end position="323"/>
    </location>
</feature>
<dbReference type="UniPathway" id="UPA00148"/>
<dbReference type="CDD" id="cd03416">
    <property type="entry name" value="CbiX_SirB_N"/>
    <property type="match status" value="1"/>
</dbReference>
<evidence type="ECO:0000256" key="4">
    <source>
        <dbReference type="ARBA" id="ARBA00022723"/>
    </source>
</evidence>
<dbReference type="Gene3D" id="3.40.50.10230">
    <property type="entry name" value="Cobalamin biosynthesis CobH/CbiC, precorrin-8X methylmutase"/>
    <property type="match status" value="1"/>
</dbReference>
<dbReference type="InterPro" id="IPR036588">
    <property type="entry name" value="CobH/CbiC_sf"/>
</dbReference>
<dbReference type="Pfam" id="PF01903">
    <property type="entry name" value="CbiX"/>
    <property type="match status" value="1"/>
</dbReference>
<dbReference type="GO" id="GO:0016993">
    <property type="term" value="F:precorrin-8X methylmutase activity"/>
    <property type="evidence" value="ECO:0007669"/>
    <property type="project" value="InterPro"/>
</dbReference>
<evidence type="ECO:0000256" key="3">
    <source>
        <dbReference type="ARBA" id="ARBA00022573"/>
    </source>
</evidence>
<dbReference type="Pfam" id="PF02570">
    <property type="entry name" value="CbiC"/>
    <property type="match status" value="1"/>
</dbReference>
<dbReference type="GO" id="GO:0046872">
    <property type="term" value="F:metal ion binding"/>
    <property type="evidence" value="ECO:0007669"/>
    <property type="project" value="UniProtKB-KW"/>
</dbReference>
<evidence type="ECO:0000256" key="5">
    <source>
        <dbReference type="ARBA" id="ARBA00023235"/>
    </source>
</evidence>
<keyword evidence="3" id="KW-0169">Cobalamin biosynthesis</keyword>
<dbReference type="EMBL" id="PCSH01000131">
    <property type="protein sequence ID" value="PIP40231.1"/>
    <property type="molecule type" value="Genomic_DNA"/>
</dbReference>
<comment type="similarity">
    <text evidence="2">Belongs to the CobH/CbiC family.</text>
</comment>
<protein>
    <recommendedName>
        <fullName evidence="7">Cobalamin biosynthesis precorrin-8X methylmutase CobH/CbiC domain-containing protein</fullName>
    </recommendedName>
</protein>
<keyword evidence="6" id="KW-0456">Lyase</keyword>
<accession>A0A2H0A4B5</accession>